<dbReference type="InterPro" id="IPR001314">
    <property type="entry name" value="Peptidase_S1A"/>
</dbReference>
<dbReference type="GO" id="GO:0030141">
    <property type="term" value="C:secretory granule"/>
    <property type="evidence" value="ECO:0007669"/>
    <property type="project" value="TreeGrafter"/>
</dbReference>
<dbReference type="PANTHER" id="PTHR24271:SF94">
    <property type="entry name" value="KALLIKREIN-2"/>
    <property type="match status" value="1"/>
</dbReference>
<evidence type="ECO:0000259" key="7">
    <source>
        <dbReference type="PROSITE" id="PS50240"/>
    </source>
</evidence>
<feature type="domain" description="Peptidase S1" evidence="7">
    <location>
        <begin position="25"/>
        <end position="259"/>
    </location>
</feature>
<keyword evidence="6" id="KW-0732">Signal</keyword>
<evidence type="ECO:0000256" key="4">
    <source>
        <dbReference type="ARBA" id="ARBA00022825"/>
    </source>
</evidence>
<dbReference type="Ensembl" id="ENSCCNT00000003139.1">
    <property type="protein sequence ID" value="ENSCCNP00000002346.1"/>
    <property type="gene ID" value="ENSCCNG00000001163.1"/>
</dbReference>
<keyword evidence="5" id="KW-1015">Disulfide bond</keyword>
<evidence type="ECO:0000256" key="1">
    <source>
        <dbReference type="ARBA" id="ARBA00009228"/>
    </source>
</evidence>
<dbReference type="GO" id="GO:0004252">
    <property type="term" value="F:serine-type endopeptidase activity"/>
    <property type="evidence" value="ECO:0007669"/>
    <property type="project" value="InterPro"/>
</dbReference>
<feature type="signal peptide" evidence="6">
    <location>
        <begin position="1"/>
        <end position="17"/>
    </location>
</feature>
<dbReference type="PANTHER" id="PTHR24271">
    <property type="entry name" value="KALLIKREIN-RELATED"/>
    <property type="match status" value="1"/>
</dbReference>
<dbReference type="GO" id="GO:0031638">
    <property type="term" value="P:zymogen activation"/>
    <property type="evidence" value="ECO:0007669"/>
    <property type="project" value="TreeGrafter"/>
</dbReference>
<keyword evidence="2" id="KW-0645">Protease</keyword>
<dbReference type="PROSITE" id="PS50240">
    <property type="entry name" value="TRYPSIN_DOM"/>
    <property type="match status" value="1"/>
</dbReference>
<dbReference type="Gene3D" id="2.40.10.10">
    <property type="entry name" value="Trypsin-like serine proteases"/>
    <property type="match status" value="2"/>
</dbReference>
<dbReference type="PRINTS" id="PR00722">
    <property type="entry name" value="CHYMOTRYPSIN"/>
</dbReference>
<evidence type="ECO:0000313" key="8">
    <source>
        <dbReference type="Ensembl" id="ENSCCNP00000002346.1"/>
    </source>
</evidence>
<feature type="chain" id="PRO_5034130640" description="Peptidase S1 domain-containing protein" evidence="6">
    <location>
        <begin position="18"/>
        <end position="262"/>
    </location>
</feature>
<protein>
    <recommendedName>
        <fullName evidence="7">Peptidase S1 domain-containing protein</fullName>
    </recommendedName>
</protein>
<evidence type="ECO:0000256" key="5">
    <source>
        <dbReference type="ARBA" id="ARBA00023157"/>
    </source>
</evidence>
<dbReference type="InterPro" id="IPR009003">
    <property type="entry name" value="Peptidase_S1_PA"/>
</dbReference>
<comment type="similarity">
    <text evidence="1">Belongs to the peptidase S1 family. Snake venom subfamily.</text>
</comment>
<dbReference type="InterPro" id="IPR043504">
    <property type="entry name" value="Peptidase_S1_PA_chymotrypsin"/>
</dbReference>
<dbReference type="GO" id="GO:0003073">
    <property type="term" value="P:regulation of systemic arterial blood pressure"/>
    <property type="evidence" value="ECO:0007669"/>
    <property type="project" value="TreeGrafter"/>
</dbReference>
<dbReference type="CDD" id="cd00190">
    <property type="entry name" value="Tryp_SPc"/>
    <property type="match status" value="1"/>
</dbReference>
<dbReference type="Pfam" id="PF00089">
    <property type="entry name" value="Trypsin"/>
    <property type="match status" value="1"/>
</dbReference>
<evidence type="ECO:0000256" key="3">
    <source>
        <dbReference type="ARBA" id="ARBA00022801"/>
    </source>
</evidence>
<dbReference type="AlphaFoldDB" id="A0A8C0VYR0"/>
<keyword evidence="4" id="KW-0720">Serine protease</keyword>
<reference evidence="8" key="1">
    <citation type="submission" date="2023-09" db="UniProtKB">
        <authorList>
            <consortium name="Ensembl"/>
        </authorList>
    </citation>
    <scope>IDENTIFICATION</scope>
</reference>
<dbReference type="SMART" id="SM00020">
    <property type="entry name" value="Tryp_SPc"/>
    <property type="match status" value="1"/>
</dbReference>
<evidence type="ECO:0000256" key="6">
    <source>
        <dbReference type="SAM" id="SignalP"/>
    </source>
</evidence>
<keyword evidence="3" id="KW-0378">Hydrolase</keyword>
<name>A0A8C0VYR0_CASCN</name>
<dbReference type="InterPro" id="IPR001254">
    <property type="entry name" value="Trypsin_dom"/>
</dbReference>
<dbReference type="InterPro" id="IPR018114">
    <property type="entry name" value="TRYPSIN_HIS"/>
</dbReference>
<dbReference type="SUPFAM" id="SSF50494">
    <property type="entry name" value="Trypsin-like serine proteases"/>
    <property type="match status" value="1"/>
</dbReference>
<sequence>MLFLVLCLILSLGKNGAVPLIQSRIIGGWKCEKQSQPWQVAVSSQGFAMCGGVLVHPQWVLTAAHCIRKNSQVWLGGHNLFDHEDTAQSIQVRCSFPHPLYDMSLLKNRKPSSHKDSSHDLMFLHLSEPANITDTVRVLDLPPEEPELGSCRFASGWGSIHPHEVLFPRTLQCVDLNLMSNDVCEKAYSEKVTEFMLCAGRWKGGKDTCGVSDSGGPLICNGMLQGLTSWGSNPCALPRQPALYTKLTRYRKWIEDTMVANP</sequence>
<proteinExistence type="inferred from homology"/>
<organism evidence="8">
    <name type="scientific">Castor canadensis</name>
    <name type="common">American beaver</name>
    <dbReference type="NCBI Taxonomy" id="51338"/>
    <lineage>
        <taxon>Eukaryota</taxon>
        <taxon>Metazoa</taxon>
        <taxon>Chordata</taxon>
        <taxon>Craniata</taxon>
        <taxon>Vertebrata</taxon>
        <taxon>Euteleostomi</taxon>
        <taxon>Mammalia</taxon>
        <taxon>Eutheria</taxon>
        <taxon>Euarchontoglires</taxon>
        <taxon>Glires</taxon>
        <taxon>Rodentia</taxon>
        <taxon>Castorimorpha</taxon>
        <taxon>Castoridae</taxon>
        <taxon>Castor</taxon>
    </lineage>
</organism>
<accession>A0A8C0VYR0</accession>
<evidence type="ECO:0000256" key="2">
    <source>
        <dbReference type="ARBA" id="ARBA00022670"/>
    </source>
</evidence>
<dbReference type="FunFam" id="2.40.10.10:FF:000010">
    <property type="entry name" value="Kallikrein related peptidase 11"/>
    <property type="match status" value="1"/>
</dbReference>
<dbReference type="PROSITE" id="PS00134">
    <property type="entry name" value="TRYPSIN_HIS"/>
    <property type="match status" value="1"/>
</dbReference>
<gene>
    <name evidence="8" type="primary">LOC109683867</name>
</gene>